<dbReference type="AlphaFoldDB" id="A0A2A6FQS9"/>
<dbReference type="InterPro" id="IPR016160">
    <property type="entry name" value="Ald_DH_CS_CYS"/>
</dbReference>
<proteinExistence type="inferred from homology"/>
<dbReference type="GO" id="GO:0009450">
    <property type="term" value="P:gamma-aminobutyric acid catabolic process"/>
    <property type="evidence" value="ECO:0007669"/>
    <property type="project" value="TreeGrafter"/>
</dbReference>
<dbReference type="PANTHER" id="PTHR43353:SF5">
    <property type="entry name" value="SUCCINATE-SEMIALDEHYDE DEHYDROGENASE, MITOCHONDRIAL"/>
    <property type="match status" value="1"/>
</dbReference>
<dbReference type="FunFam" id="3.40.605.10:FF:000007">
    <property type="entry name" value="NAD/NADP-dependent betaine aldehyde dehydrogenase"/>
    <property type="match status" value="1"/>
</dbReference>
<evidence type="ECO:0000256" key="1">
    <source>
        <dbReference type="ARBA" id="ARBA00009986"/>
    </source>
</evidence>
<dbReference type="InterPro" id="IPR016162">
    <property type="entry name" value="Ald_DH_N"/>
</dbReference>
<dbReference type="GO" id="GO:0004777">
    <property type="term" value="F:succinate-semialdehyde dehydrogenase (NAD+) activity"/>
    <property type="evidence" value="ECO:0007669"/>
    <property type="project" value="TreeGrafter"/>
</dbReference>
<dbReference type="InterPro" id="IPR015590">
    <property type="entry name" value="Aldehyde_DH_dom"/>
</dbReference>
<name>A0A2A6FQS9_9MICO</name>
<accession>A0A2A6FQS9</accession>
<evidence type="ECO:0000259" key="3">
    <source>
        <dbReference type="Pfam" id="PF00171"/>
    </source>
</evidence>
<dbReference type="InterPro" id="IPR016163">
    <property type="entry name" value="Ald_DH_C"/>
</dbReference>
<comment type="caution">
    <text evidence="4">The sequence shown here is derived from an EMBL/GenBank/DDBJ whole genome shotgun (WGS) entry which is preliminary data.</text>
</comment>
<dbReference type="PANTHER" id="PTHR43353">
    <property type="entry name" value="SUCCINATE-SEMIALDEHYDE DEHYDROGENASE, MITOCHONDRIAL"/>
    <property type="match status" value="1"/>
</dbReference>
<dbReference type="Proteomes" id="UP000219994">
    <property type="component" value="Unassembled WGS sequence"/>
</dbReference>
<keyword evidence="2" id="KW-0560">Oxidoreductase</keyword>
<dbReference type="Gene3D" id="3.40.605.10">
    <property type="entry name" value="Aldehyde Dehydrogenase, Chain A, domain 1"/>
    <property type="match status" value="1"/>
</dbReference>
<dbReference type="CDD" id="cd07103">
    <property type="entry name" value="ALDH_F5_SSADH_GabD"/>
    <property type="match status" value="1"/>
</dbReference>
<dbReference type="Pfam" id="PF00171">
    <property type="entry name" value="Aldedh"/>
    <property type="match status" value="1"/>
</dbReference>
<comment type="similarity">
    <text evidence="1">Belongs to the aldehyde dehydrogenase family.</text>
</comment>
<feature type="domain" description="Aldehyde dehydrogenase" evidence="3">
    <location>
        <begin position="25"/>
        <end position="485"/>
    </location>
</feature>
<dbReference type="SUPFAM" id="SSF53720">
    <property type="entry name" value="ALDH-like"/>
    <property type="match status" value="1"/>
</dbReference>
<gene>
    <name evidence="4" type="ORF">B5766_08600</name>
</gene>
<protein>
    <submittedName>
        <fullName evidence="4">NAD-dependent succinate-semialdehyde dehydrogenase</fullName>
    </submittedName>
</protein>
<dbReference type="InterPro" id="IPR016161">
    <property type="entry name" value="Ald_DH/histidinol_DH"/>
</dbReference>
<organism evidence="4 5">
    <name type="scientific">Candidatus Lumbricidiphila eiseniae</name>
    <dbReference type="NCBI Taxonomy" id="1969409"/>
    <lineage>
        <taxon>Bacteria</taxon>
        <taxon>Bacillati</taxon>
        <taxon>Actinomycetota</taxon>
        <taxon>Actinomycetes</taxon>
        <taxon>Micrococcales</taxon>
        <taxon>Microbacteriaceae</taxon>
        <taxon>Candidatus Lumbricidiphila</taxon>
    </lineage>
</organism>
<evidence type="ECO:0000313" key="5">
    <source>
        <dbReference type="Proteomes" id="UP000219994"/>
    </source>
</evidence>
<reference evidence="5" key="1">
    <citation type="submission" date="2017-03" db="EMBL/GenBank/DDBJ databases">
        <authorList>
            <person name="Lund M.B."/>
        </authorList>
    </citation>
    <scope>NUCLEOTIDE SEQUENCE [LARGE SCALE GENOMIC DNA]</scope>
</reference>
<evidence type="ECO:0000313" key="4">
    <source>
        <dbReference type="EMBL" id="PDQ34946.1"/>
    </source>
</evidence>
<dbReference type="InterPro" id="IPR050740">
    <property type="entry name" value="Aldehyde_DH_Superfamily"/>
</dbReference>
<dbReference type="EMBL" id="NAEP01000043">
    <property type="protein sequence ID" value="PDQ34946.1"/>
    <property type="molecule type" value="Genomic_DNA"/>
</dbReference>
<dbReference type="Gene3D" id="3.40.309.10">
    <property type="entry name" value="Aldehyde Dehydrogenase, Chain A, domain 2"/>
    <property type="match status" value="1"/>
</dbReference>
<dbReference type="PROSITE" id="PS00070">
    <property type="entry name" value="ALDEHYDE_DEHYDR_CYS"/>
    <property type="match status" value="1"/>
</dbReference>
<evidence type="ECO:0000256" key="2">
    <source>
        <dbReference type="ARBA" id="ARBA00023002"/>
    </source>
</evidence>
<sequence>MTTLTQEATVVGITVPTGLFIAGQWRDSQGQSRFDVHDPATGAVIAHIADATTHDALDALDAAAAAQNSWGSTSPRTRAEILRMAYDLIISHREDIAAITTAEMGRPLDQSLGEVRYGAEFFRWFAEQTAHLHGNFGSSPNGDFDIITTKVPVGPSLLITPWNFPLAMGTRKIGAALAAGCTTIIKPAAQTPLTMAFLVRLLAEAGVPDGVVNFVPTSSAATQSETLMNDSRLRKVSFTGSTGVGVRLLQQAAPNIMRSSMELGGNGPFVILEDADIDAAVDGAMVAKFRNGGQSCVAANRIIVHRAIAQEFLDKFVQRTKDLHVASGTTPGADIGPLIDQRQRDRVQRLVNDAVQDGATILAGGHPISGNGYFYAPTVVTDVPESSAIATEEIFGPVAVVITADSDDEAIRIANDTPFGLVAFVYATDVTRAFDAAKQIEAGMVGVNRGLVSEPGAPFGGMKASGLGREGGHIGIDEYLETKYIALGRTRP</sequence>
<dbReference type="FunFam" id="3.40.309.10:FF:000009">
    <property type="entry name" value="Aldehyde dehydrogenase A"/>
    <property type="match status" value="1"/>
</dbReference>